<evidence type="ECO:0000313" key="2">
    <source>
        <dbReference type="EMBL" id="HJC38667.1"/>
    </source>
</evidence>
<proteinExistence type="predicted"/>
<evidence type="ECO:0000256" key="1">
    <source>
        <dbReference type="SAM" id="Phobius"/>
    </source>
</evidence>
<reference evidence="2" key="1">
    <citation type="journal article" date="2021" name="PeerJ">
        <title>Extensive microbial diversity within the chicken gut microbiome revealed by metagenomics and culture.</title>
        <authorList>
            <person name="Gilroy R."/>
            <person name="Ravi A."/>
            <person name="Getino M."/>
            <person name="Pursley I."/>
            <person name="Horton D.L."/>
            <person name="Alikhan N.F."/>
            <person name="Baker D."/>
            <person name="Gharbi K."/>
            <person name="Hall N."/>
            <person name="Watson M."/>
            <person name="Adriaenssens E.M."/>
            <person name="Foster-Nyarko E."/>
            <person name="Jarju S."/>
            <person name="Secka A."/>
            <person name="Antonio M."/>
            <person name="Oren A."/>
            <person name="Chaudhuri R.R."/>
            <person name="La Ragione R."/>
            <person name="Hildebrand F."/>
            <person name="Pallen M.J."/>
        </authorList>
    </citation>
    <scope>NUCLEOTIDE SEQUENCE</scope>
    <source>
        <strain evidence="2">ChiGjej1B1-1692</strain>
    </source>
</reference>
<feature type="transmembrane region" description="Helical" evidence="1">
    <location>
        <begin position="12"/>
        <end position="30"/>
    </location>
</feature>
<protein>
    <submittedName>
        <fullName evidence="2">Uncharacterized protein</fullName>
    </submittedName>
</protein>
<sequence length="199" mass="23940">MGETATAVFLRMSYVAASVLFVLVVNRFFFPTSLRSQFRYNLQMLFHMHHMYLRILEDALTNPPDYWRICDAQLQYHMVHGQIKQDLPKTAGTREEDYMKVLAITWRMASEIQQMIIHARNRRRGAEARHVMERYIYYTDYVLNLIQEMLHLKKEKRIKNISGMQYQRYIEGEPKLSRLMDEYARNLSSLYVLVLQKYQ</sequence>
<reference evidence="2" key="2">
    <citation type="submission" date="2021-04" db="EMBL/GenBank/DDBJ databases">
        <authorList>
            <person name="Gilroy R."/>
        </authorList>
    </citation>
    <scope>NUCLEOTIDE SEQUENCE</scope>
    <source>
        <strain evidence="2">ChiGjej1B1-1692</strain>
    </source>
</reference>
<comment type="caution">
    <text evidence="2">The sequence shown here is derived from an EMBL/GenBank/DDBJ whole genome shotgun (WGS) entry which is preliminary data.</text>
</comment>
<organism evidence="2 3">
    <name type="scientific">Candidatus Mediterraneibacter faecigallinarum</name>
    <dbReference type="NCBI Taxonomy" id="2838669"/>
    <lineage>
        <taxon>Bacteria</taxon>
        <taxon>Bacillati</taxon>
        <taxon>Bacillota</taxon>
        <taxon>Clostridia</taxon>
        <taxon>Lachnospirales</taxon>
        <taxon>Lachnospiraceae</taxon>
        <taxon>Mediterraneibacter</taxon>
    </lineage>
</organism>
<gene>
    <name evidence="2" type="ORF">H9757_06365</name>
</gene>
<keyword evidence="1" id="KW-0812">Transmembrane</keyword>
<evidence type="ECO:0000313" key="3">
    <source>
        <dbReference type="Proteomes" id="UP000823894"/>
    </source>
</evidence>
<dbReference type="AlphaFoldDB" id="A0A9D2SXE6"/>
<name>A0A9D2SXE6_9FIRM</name>
<dbReference type="Proteomes" id="UP000823894">
    <property type="component" value="Unassembled WGS sequence"/>
</dbReference>
<dbReference type="EMBL" id="DWWK01000094">
    <property type="protein sequence ID" value="HJC38667.1"/>
    <property type="molecule type" value="Genomic_DNA"/>
</dbReference>
<accession>A0A9D2SXE6</accession>
<keyword evidence="1" id="KW-0472">Membrane</keyword>
<keyword evidence="1" id="KW-1133">Transmembrane helix</keyword>